<sequence length="124" mass="14751">MKVLLLTTYGDGLKYAERLSKEGHDVFFYAQNALQDIDQPSERLIRVSSWRPYMQGIDVILADGVFFETHWRLLLQFCAKVIALEMYGAQLVVENLIKSNPDVRPRQRRMMKMMRWWVRRERNG</sequence>
<dbReference type="EMBL" id="LAZR01028277">
    <property type="protein sequence ID" value="KKL63111.1"/>
    <property type="molecule type" value="Genomic_DNA"/>
</dbReference>
<reference evidence="1" key="1">
    <citation type="journal article" date="2015" name="Nature">
        <title>Complex archaea that bridge the gap between prokaryotes and eukaryotes.</title>
        <authorList>
            <person name="Spang A."/>
            <person name="Saw J.H."/>
            <person name="Jorgensen S.L."/>
            <person name="Zaremba-Niedzwiedzka K."/>
            <person name="Martijn J."/>
            <person name="Lind A.E."/>
            <person name="van Eijk R."/>
            <person name="Schleper C."/>
            <person name="Guy L."/>
            <person name="Ettema T.J."/>
        </authorList>
    </citation>
    <scope>NUCLEOTIDE SEQUENCE</scope>
</reference>
<dbReference type="AlphaFoldDB" id="A0A0F9EA69"/>
<evidence type="ECO:0000313" key="1">
    <source>
        <dbReference type="EMBL" id="KKL63111.1"/>
    </source>
</evidence>
<name>A0A0F9EA69_9ZZZZ</name>
<gene>
    <name evidence="1" type="ORF">LCGC14_2178370</name>
</gene>
<proteinExistence type="predicted"/>
<accession>A0A0F9EA69</accession>
<protein>
    <submittedName>
        <fullName evidence="1">Uncharacterized protein</fullName>
    </submittedName>
</protein>
<organism evidence="1">
    <name type="scientific">marine sediment metagenome</name>
    <dbReference type="NCBI Taxonomy" id="412755"/>
    <lineage>
        <taxon>unclassified sequences</taxon>
        <taxon>metagenomes</taxon>
        <taxon>ecological metagenomes</taxon>
    </lineage>
</organism>
<comment type="caution">
    <text evidence="1">The sequence shown here is derived from an EMBL/GenBank/DDBJ whole genome shotgun (WGS) entry which is preliminary data.</text>
</comment>